<reference evidence="21" key="1">
    <citation type="journal article" date="2021" name="PeerJ">
        <title>Extensive microbial diversity within the chicken gut microbiome revealed by metagenomics and culture.</title>
        <authorList>
            <person name="Gilroy R."/>
            <person name="Ravi A."/>
            <person name="Getino M."/>
            <person name="Pursley I."/>
            <person name="Horton D.L."/>
            <person name="Alikhan N.F."/>
            <person name="Baker D."/>
            <person name="Gharbi K."/>
            <person name="Hall N."/>
            <person name="Watson M."/>
            <person name="Adriaenssens E.M."/>
            <person name="Foster-Nyarko E."/>
            <person name="Jarju S."/>
            <person name="Secka A."/>
            <person name="Antonio M."/>
            <person name="Oren A."/>
            <person name="Chaudhuri R.R."/>
            <person name="La Ragione R."/>
            <person name="Hildebrand F."/>
            <person name="Pallen M.J."/>
        </authorList>
    </citation>
    <scope>NUCLEOTIDE SEQUENCE</scope>
    <source>
        <strain evidence="21">CHK179-28034</strain>
    </source>
</reference>
<evidence type="ECO:0000256" key="15">
    <source>
        <dbReference type="ARBA" id="ARBA00023141"/>
    </source>
</evidence>
<evidence type="ECO:0000256" key="13">
    <source>
        <dbReference type="ARBA" id="ARBA00022833"/>
    </source>
</evidence>
<keyword evidence="16 18" id="KW-0456">Lyase</keyword>
<keyword evidence="9 18" id="KW-0963">Cytoplasm</keyword>
<dbReference type="NCBIfam" id="TIGR01357">
    <property type="entry name" value="aroB"/>
    <property type="match status" value="1"/>
</dbReference>
<dbReference type="InterPro" id="IPR050071">
    <property type="entry name" value="Dehydroquinate_synthase"/>
</dbReference>
<dbReference type="Pfam" id="PF24621">
    <property type="entry name" value="DHQS_C"/>
    <property type="match status" value="1"/>
</dbReference>
<dbReference type="Proteomes" id="UP000824049">
    <property type="component" value="Unassembled WGS sequence"/>
</dbReference>
<evidence type="ECO:0000256" key="16">
    <source>
        <dbReference type="ARBA" id="ARBA00023239"/>
    </source>
</evidence>
<dbReference type="GO" id="GO:0005737">
    <property type="term" value="C:cytoplasm"/>
    <property type="evidence" value="ECO:0007669"/>
    <property type="project" value="UniProtKB-SubCell"/>
</dbReference>
<dbReference type="InterPro" id="IPR030963">
    <property type="entry name" value="DHQ_synth_fam"/>
</dbReference>
<dbReference type="GO" id="GO:0008652">
    <property type="term" value="P:amino acid biosynthetic process"/>
    <property type="evidence" value="ECO:0007669"/>
    <property type="project" value="UniProtKB-KW"/>
</dbReference>
<feature type="binding site" evidence="18">
    <location>
        <position position="155"/>
    </location>
    <ligand>
        <name>NAD(+)</name>
        <dbReference type="ChEBI" id="CHEBI:57540"/>
    </ligand>
</feature>
<name>A0A9D2EIW4_9FIRM</name>
<feature type="binding site" evidence="18">
    <location>
        <position position="146"/>
    </location>
    <ligand>
        <name>NAD(+)</name>
        <dbReference type="ChEBI" id="CHEBI:57540"/>
    </ligand>
</feature>
<dbReference type="GO" id="GO:0009423">
    <property type="term" value="P:chorismate biosynthetic process"/>
    <property type="evidence" value="ECO:0007669"/>
    <property type="project" value="UniProtKB-UniRule"/>
</dbReference>
<feature type="binding site" evidence="18">
    <location>
        <position position="267"/>
    </location>
    <ligand>
        <name>Zn(2+)</name>
        <dbReference type="ChEBI" id="CHEBI:29105"/>
    </ligand>
</feature>
<evidence type="ECO:0000256" key="6">
    <source>
        <dbReference type="ARBA" id="ARBA00005412"/>
    </source>
</evidence>
<dbReference type="PANTHER" id="PTHR43622">
    <property type="entry name" value="3-DEHYDROQUINATE SYNTHASE"/>
    <property type="match status" value="1"/>
</dbReference>
<dbReference type="PIRSF" id="PIRSF001455">
    <property type="entry name" value="DHQ_synth"/>
    <property type="match status" value="1"/>
</dbReference>
<evidence type="ECO:0000256" key="11">
    <source>
        <dbReference type="ARBA" id="ARBA00022723"/>
    </source>
</evidence>
<organism evidence="21 22">
    <name type="scientific">Candidatus Anaerobutyricum stercoris</name>
    <dbReference type="NCBI Taxonomy" id="2838457"/>
    <lineage>
        <taxon>Bacteria</taxon>
        <taxon>Bacillati</taxon>
        <taxon>Bacillota</taxon>
        <taxon>Clostridia</taxon>
        <taxon>Lachnospirales</taxon>
        <taxon>Lachnospiraceae</taxon>
        <taxon>Anaerobutyricum</taxon>
    </lineage>
</organism>
<dbReference type="Gene3D" id="1.20.1090.10">
    <property type="entry name" value="Dehydroquinate synthase-like - alpha domain"/>
    <property type="match status" value="1"/>
</dbReference>
<keyword evidence="15 18" id="KW-0057">Aromatic amino acid biosynthesis</keyword>
<comment type="caution">
    <text evidence="21">The sequence shown here is derived from an EMBL/GenBank/DDBJ whole genome shotgun (WGS) entry which is preliminary data.</text>
</comment>
<evidence type="ECO:0000256" key="18">
    <source>
        <dbReference type="HAMAP-Rule" id="MF_00110"/>
    </source>
</evidence>
<sequence length="371" mass="42709">MVQKRLEVKQDEKKVYDIVIKDTFQGLTEELEAFDIEKKRLCIVTERNVSSYYLNEIHELLNEACRQVDIFIFQEGEASKNLDTVSQLYRYLIQHEYDRKDMLIALGGGVVGDLTGFTAATYLRGIDFVQVPTSLLSQVDSSIGGKTGVDFQSYKNMVGAFYMPKLVYININTLKTLSEREFHSGLGEVIKHGLIQDREYYEWVKTNREAIAARNPEAMAVMVEGSCRIKRAVVEEDPKEQGIRAFLNFGHTFGHSIEKLMDFRLTHGECVGIGCILAADMSRRRNYISQEEYEDIVNIFKYFDFPEIPQELDSRDIVRETRHDKKMEHGAIKFILLRAVGEADIYKDVTEEEMLSVFRSRNEEKEAGGWA</sequence>
<evidence type="ECO:0000256" key="3">
    <source>
        <dbReference type="ARBA" id="ARBA00001947"/>
    </source>
</evidence>
<dbReference type="EC" id="4.2.3.4" evidence="7 18"/>
<evidence type="ECO:0000256" key="14">
    <source>
        <dbReference type="ARBA" id="ARBA00023027"/>
    </source>
</evidence>
<dbReference type="InterPro" id="IPR056179">
    <property type="entry name" value="DHQS_C"/>
</dbReference>
<feature type="binding site" evidence="18">
    <location>
        <begin position="109"/>
        <end position="113"/>
    </location>
    <ligand>
        <name>NAD(+)</name>
        <dbReference type="ChEBI" id="CHEBI:57540"/>
    </ligand>
</feature>
<feature type="binding site" evidence="18">
    <location>
        <begin position="133"/>
        <end position="134"/>
    </location>
    <ligand>
        <name>NAD(+)</name>
        <dbReference type="ChEBI" id="CHEBI:57540"/>
    </ligand>
</feature>
<dbReference type="EMBL" id="DXBR01000009">
    <property type="protein sequence ID" value="HIZ38449.1"/>
    <property type="molecule type" value="Genomic_DNA"/>
</dbReference>
<accession>A0A9D2EIW4</accession>
<comment type="cofactor">
    <cofactor evidence="18">
        <name>Co(2+)</name>
        <dbReference type="ChEBI" id="CHEBI:48828"/>
    </cofactor>
    <cofactor evidence="18">
        <name>Zn(2+)</name>
        <dbReference type="ChEBI" id="CHEBI:29105"/>
    </cofactor>
    <text evidence="18">Binds 1 divalent metal cation per subunit. Can use either Co(2+) or Zn(2+).</text>
</comment>
<dbReference type="InterPro" id="IPR030960">
    <property type="entry name" value="DHQS/DOIS_N"/>
</dbReference>
<evidence type="ECO:0000256" key="5">
    <source>
        <dbReference type="ARBA" id="ARBA00004661"/>
    </source>
</evidence>
<feature type="domain" description="3-dehydroquinate synthase C-terminal" evidence="20">
    <location>
        <begin position="185"/>
        <end position="326"/>
    </location>
</feature>
<dbReference type="GO" id="GO:0009073">
    <property type="term" value="P:aromatic amino acid family biosynthetic process"/>
    <property type="evidence" value="ECO:0007669"/>
    <property type="project" value="UniProtKB-KW"/>
</dbReference>
<dbReference type="CDD" id="cd08195">
    <property type="entry name" value="DHQS"/>
    <property type="match status" value="1"/>
</dbReference>
<protein>
    <recommendedName>
        <fullName evidence="8 18">3-dehydroquinate synthase</fullName>
        <shortName evidence="18">DHQS</shortName>
        <ecNumber evidence="7 18">4.2.3.4</ecNumber>
    </recommendedName>
</protein>
<dbReference type="FunFam" id="3.40.50.1970:FF:000007">
    <property type="entry name" value="Pentafunctional AROM polypeptide"/>
    <property type="match status" value="1"/>
</dbReference>
<dbReference type="GO" id="GO:0003856">
    <property type="term" value="F:3-dehydroquinate synthase activity"/>
    <property type="evidence" value="ECO:0007669"/>
    <property type="project" value="UniProtKB-UniRule"/>
</dbReference>
<evidence type="ECO:0000256" key="10">
    <source>
        <dbReference type="ARBA" id="ARBA00022605"/>
    </source>
</evidence>
<feature type="binding site" evidence="18">
    <location>
        <begin position="173"/>
        <end position="176"/>
    </location>
    <ligand>
        <name>NAD(+)</name>
        <dbReference type="ChEBI" id="CHEBI:57540"/>
    </ligand>
</feature>
<comment type="similarity">
    <text evidence="6 18">Belongs to the sugar phosphate cyclases superfamily. Dehydroquinate synthase family.</text>
</comment>
<evidence type="ECO:0000313" key="22">
    <source>
        <dbReference type="Proteomes" id="UP000824049"/>
    </source>
</evidence>
<comment type="cofactor">
    <cofactor evidence="2 18">
        <name>NAD(+)</name>
        <dbReference type="ChEBI" id="CHEBI:57540"/>
    </cofactor>
</comment>
<dbReference type="GO" id="GO:0000166">
    <property type="term" value="F:nucleotide binding"/>
    <property type="evidence" value="ECO:0007669"/>
    <property type="project" value="UniProtKB-KW"/>
</dbReference>
<keyword evidence="14 18" id="KW-0520">NAD</keyword>
<evidence type="ECO:0000313" key="21">
    <source>
        <dbReference type="EMBL" id="HIZ38449.1"/>
    </source>
</evidence>
<keyword evidence="13 18" id="KW-0862">Zinc</keyword>
<comment type="subcellular location">
    <subcellularLocation>
        <location evidence="4 18">Cytoplasm</location>
    </subcellularLocation>
</comment>
<comment type="cofactor">
    <cofactor evidence="3">
        <name>Zn(2+)</name>
        <dbReference type="ChEBI" id="CHEBI:29105"/>
    </cofactor>
</comment>
<keyword evidence="10 18" id="KW-0028">Amino-acid biosynthesis</keyword>
<evidence type="ECO:0000259" key="20">
    <source>
        <dbReference type="Pfam" id="PF24621"/>
    </source>
</evidence>
<evidence type="ECO:0000256" key="4">
    <source>
        <dbReference type="ARBA" id="ARBA00004496"/>
    </source>
</evidence>
<feature type="binding site" evidence="18">
    <location>
        <begin position="75"/>
        <end position="80"/>
    </location>
    <ligand>
        <name>NAD(+)</name>
        <dbReference type="ChEBI" id="CHEBI:57540"/>
    </ligand>
</feature>
<evidence type="ECO:0000256" key="8">
    <source>
        <dbReference type="ARBA" id="ARBA00017684"/>
    </source>
</evidence>
<evidence type="ECO:0000256" key="9">
    <source>
        <dbReference type="ARBA" id="ARBA00022490"/>
    </source>
</evidence>
<dbReference type="Gene3D" id="3.40.50.1970">
    <property type="match status" value="1"/>
</dbReference>
<dbReference type="SUPFAM" id="SSF56796">
    <property type="entry name" value="Dehydroquinate synthase-like"/>
    <property type="match status" value="1"/>
</dbReference>
<comment type="function">
    <text evidence="18">Catalyzes the conversion of 3-deoxy-D-arabino-heptulosonate 7-phosphate (DAHP) to dehydroquinate (DHQ).</text>
</comment>
<dbReference type="AlphaFoldDB" id="A0A9D2EIW4"/>
<dbReference type="PANTHER" id="PTHR43622:SF7">
    <property type="entry name" value="3-DEHYDROQUINATE SYNTHASE, CHLOROPLASTIC"/>
    <property type="match status" value="1"/>
</dbReference>
<evidence type="ECO:0000256" key="7">
    <source>
        <dbReference type="ARBA" id="ARBA00013031"/>
    </source>
</evidence>
<dbReference type="InterPro" id="IPR016037">
    <property type="entry name" value="DHQ_synth_AroB"/>
</dbReference>
<keyword evidence="11 18" id="KW-0479">Metal-binding</keyword>
<comment type="catalytic activity">
    <reaction evidence="1 18">
        <text>7-phospho-2-dehydro-3-deoxy-D-arabino-heptonate = 3-dehydroquinate + phosphate</text>
        <dbReference type="Rhea" id="RHEA:21968"/>
        <dbReference type="ChEBI" id="CHEBI:32364"/>
        <dbReference type="ChEBI" id="CHEBI:43474"/>
        <dbReference type="ChEBI" id="CHEBI:58394"/>
        <dbReference type="EC" id="4.2.3.4"/>
    </reaction>
</comment>
<evidence type="ECO:0000256" key="17">
    <source>
        <dbReference type="ARBA" id="ARBA00023285"/>
    </source>
</evidence>
<gene>
    <name evidence="18 21" type="primary">aroB</name>
    <name evidence="21" type="ORF">H9968_00770</name>
</gene>
<keyword evidence="17 18" id="KW-0170">Cobalt</keyword>
<proteinExistence type="inferred from homology"/>
<dbReference type="HAMAP" id="MF_00110">
    <property type="entry name" value="DHQ_synthase"/>
    <property type="match status" value="1"/>
</dbReference>
<comment type="pathway">
    <text evidence="5 18">Metabolic intermediate biosynthesis; chorismate biosynthesis; chorismate from D-erythrose 4-phosphate and phosphoenolpyruvate: step 2/7.</text>
</comment>
<feature type="binding site" evidence="18">
    <location>
        <position position="251"/>
    </location>
    <ligand>
        <name>Zn(2+)</name>
        <dbReference type="ChEBI" id="CHEBI:29105"/>
    </ligand>
</feature>
<feature type="domain" description="3-dehydroquinate synthase N-terminal" evidence="19">
    <location>
        <begin position="72"/>
        <end position="183"/>
    </location>
</feature>
<evidence type="ECO:0000256" key="2">
    <source>
        <dbReference type="ARBA" id="ARBA00001911"/>
    </source>
</evidence>
<keyword evidence="12 18" id="KW-0547">Nucleotide-binding</keyword>
<dbReference type="Pfam" id="PF01761">
    <property type="entry name" value="DHQ_synthase"/>
    <property type="match status" value="1"/>
</dbReference>
<reference evidence="21" key="2">
    <citation type="submission" date="2021-04" db="EMBL/GenBank/DDBJ databases">
        <authorList>
            <person name="Gilroy R."/>
        </authorList>
    </citation>
    <scope>NUCLEOTIDE SEQUENCE</scope>
    <source>
        <strain evidence="21">CHK179-28034</strain>
    </source>
</reference>
<feature type="binding site" evidence="18">
    <location>
        <position position="188"/>
    </location>
    <ligand>
        <name>Zn(2+)</name>
        <dbReference type="ChEBI" id="CHEBI:29105"/>
    </ligand>
</feature>
<evidence type="ECO:0000259" key="19">
    <source>
        <dbReference type="Pfam" id="PF01761"/>
    </source>
</evidence>
<evidence type="ECO:0000256" key="1">
    <source>
        <dbReference type="ARBA" id="ARBA00001393"/>
    </source>
</evidence>
<dbReference type="GO" id="GO:0046872">
    <property type="term" value="F:metal ion binding"/>
    <property type="evidence" value="ECO:0007669"/>
    <property type="project" value="UniProtKB-KW"/>
</dbReference>
<evidence type="ECO:0000256" key="12">
    <source>
        <dbReference type="ARBA" id="ARBA00022741"/>
    </source>
</evidence>